<dbReference type="OrthoDB" id="4324715at2"/>
<evidence type="ECO:0000256" key="1">
    <source>
        <dbReference type="ARBA" id="ARBA00023002"/>
    </source>
</evidence>
<feature type="region of interest" description="Disordered" evidence="3">
    <location>
        <begin position="74"/>
        <end position="95"/>
    </location>
</feature>
<dbReference type="GO" id="GO:0051287">
    <property type="term" value="F:NAD binding"/>
    <property type="evidence" value="ECO:0007669"/>
    <property type="project" value="InterPro"/>
</dbReference>
<evidence type="ECO:0000259" key="4">
    <source>
        <dbReference type="Pfam" id="PF02826"/>
    </source>
</evidence>
<keyword evidence="1" id="KW-0560">Oxidoreductase</keyword>
<keyword evidence="2" id="KW-0520">NAD</keyword>
<sequence>MAPHELSPTTRETVLGAANWSWVHLTSAGADFIDPGTWPADTLLTRSWRCYASPLAEYCLHAVLTHEWRRGTPWQERDTRAQPSADAPPVPATGSTGGGVGLWGADIGIAGFGAVGQRLAAVFDALGARVTVLRRRPESVPGSRITQTSCIARALDADHLVVALPLTADTTQLFDRAELSRARPGLHLINVSRADILDQDALTELCAAGRLFATLDVTAPEPLPADHPLRHLSTVRLSPHIAWRSRGSDVAFVDDFAMIWQALQRTGSDVPGVVPPSRAIHARAAVRGTSTTGES</sequence>
<dbReference type="GO" id="GO:0016491">
    <property type="term" value="F:oxidoreductase activity"/>
    <property type="evidence" value="ECO:0007669"/>
    <property type="project" value="UniProtKB-KW"/>
</dbReference>
<organism evidence="5 6">
    <name type="scientific">Streptomyces phyllanthi</name>
    <dbReference type="NCBI Taxonomy" id="1803180"/>
    <lineage>
        <taxon>Bacteria</taxon>
        <taxon>Bacillati</taxon>
        <taxon>Actinomycetota</taxon>
        <taxon>Actinomycetes</taxon>
        <taxon>Kitasatosporales</taxon>
        <taxon>Streptomycetaceae</taxon>
        <taxon>Streptomyces</taxon>
    </lineage>
</organism>
<protein>
    <recommendedName>
        <fullName evidence="4">D-isomer specific 2-hydroxyacid dehydrogenase NAD-binding domain-containing protein</fullName>
    </recommendedName>
</protein>
<name>A0A5N8VUZ3_9ACTN</name>
<dbReference type="Proteomes" id="UP000326979">
    <property type="component" value="Unassembled WGS sequence"/>
</dbReference>
<keyword evidence="6" id="KW-1185">Reference proteome</keyword>
<dbReference type="RefSeq" id="WP_152779329.1">
    <property type="nucleotide sequence ID" value="NZ_BAABEQ010000014.1"/>
</dbReference>
<evidence type="ECO:0000313" key="5">
    <source>
        <dbReference type="EMBL" id="MPY38592.1"/>
    </source>
</evidence>
<dbReference type="Pfam" id="PF02826">
    <property type="entry name" value="2-Hacid_dh_C"/>
    <property type="match status" value="1"/>
</dbReference>
<proteinExistence type="predicted"/>
<dbReference type="InterPro" id="IPR036291">
    <property type="entry name" value="NAD(P)-bd_dom_sf"/>
</dbReference>
<dbReference type="PANTHER" id="PTHR43333:SF1">
    <property type="entry name" value="D-ISOMER SPECIFIC 2-HYDROXYACID DEHYDROGENASE NAD-BINDING DOMAIN-CONTAINING PROTEIN"/>
    <property type="match status" value="1"/>
</dbReference>
<dbReference type="EMBL" id="VJZE01000003">
    <property type="protein sequence ID" value="MPY38592.1"/>
    <property type="molecule type" value="Genomic_DNA"/>
</dbReference>
<dbReference type="InterPro" id="IPR006140">
    <property type="entry name" value="D-isomer_DH_NAD-bd"/>
</dbReference>
<evidence type="ECO:0000313" key="6">
    <source>
        <dbReference type="Proteomes" id="UP000326979"/>
    </source>
</evidence>
<accession>A0A5N8VUZ3</accession>
<dbReference type="SUPFAM" id="SSF51735">
    <property type="entry name" value="NAD(P)-binding Rossmann-fold domains"/>
    <property type="match status" value="1"/>
</dbReference>
<feature type="domain" description="D-isomer specific 2-hydroxyacid dehydrogenase NAD-binding" evidence="4">
    <location>
        <begin position="99"/>
        <end position="242"/>
    </location>
</feature>
<reference evidence="5 6" key="1">
    <citation type="submission" date="2019-07" db="EMBL/GenBank/DDBJ databases">
        <title>New species of Amycolatopsis and Streptomyces.</title>
        <authorList>
            <person name="Duangmal K."/>
            <person name="Teo W.F.A."/>
            <person name="Lipun K."/>
        </authorList>
    </citation>
    <scope>NUCLEOTIDE SEQUENCE [LARGE SCALE GENOMIC DNA]</scope>
    <source>
        <strain evidence="5 6">TISTR 2346</strain>
    </source>
</reference>
<gene>
    <name evidence="5" type="ORF">FNH04_01025</name>
</gene>
<evidence type="ECO:0000256" key="3">
    <source>
        <dbReference type="SAM" id="MobiDB-lite"/>
    </source>
</evidence>
<dbReference type="PANTHER" id="PTHR43333">
    <property type="entry name" value="2-HACID_DH_C DOMAIN-CONTAINING PROTEIN"/>
    <property type="match status" value="1"/>
</dbReference>
<comment type="caution">
    <text evidence="5">The sequence shown here is derived from an EMBL/GenBank/DDBJ whole genome shotgun (WGS) entry which is preliminary data.</text>
</comment>
<dbReference type="Gene3D" id="3.40.50.720">
    <property type="entry name" value="NAD(P)-binding Rossmann-like Domain"/>
    <property type="match status" value="2"/>
</dbReference>
<evidence type="ECO:0000256" key="2">
    <source>
        <dbReference type="ARBA" id="ARBA00023027"/>
    </source>
</evidence>
<dbReference type="AlphaFoldDB" id="A0A5N8VUZ3"/>